<dbReference type="STRING" id="55544.A0A4D9ENW5"/>
<proteinExistence type="predicted"/>
<evidence type="ECO:0000313" key="4">
    <source>
        <dbReference type="Proteomes" id="UP000297703"/>
    </source>
</evidence>
<dbReference type="AlphaFoldDB" id="A0A4D9ENW5"/>
<evidence type="ECO:0000256" key="1">
    <source>
        <dbReference type="SAM" id="MobiDB-lite"/>
    </source>
</evidence>
<feature type="region of interest" description="Disordered" evidence="1">
    <location>
        <begin position="1"/>
        <end position="86"/>
    </location>
</feature>
<gene>
    <name evidence="3" type="ORF">DR999_PMT09450</name>
</gene>
<name>A0A4D9ENW5_9SAUR</name>
<reference evidence="3 4" key="1">
    <citation type="submission" date="2019-04" db="EMBL/GenBank/DDBJ databases">
        <title>Draft genome of the big-headed turtle Platysternon megacephalum.</title>
        <authorList>
            <person name="Gong S."/>
        </authorList>
    </citation>
    <scope>NUCLEOTIDE SEQUENCE [LARGE SCALE GENOMIC DNA]</scope>
    <source>
        <strain evidence="3">DO16091913</strain>
        <tissue evidence="3">Muscle</tissue>
    </source>
</reference>
<comment type="caution">
    <text evidence="3">The sequence shown here is derived from an EMBL/GenBank/DDBJ whole genome shotgun (WGS) entry which is preliminary data.</text>
</comment>
<feature type="region of interest" description="Disordered" evidence="1">
    <location>
        <begin position="273"/>
        <end position="315"/>
    </location>
</feature>
<dbReference type="EMBL" id="QXTE01000080">
    <property type="protein sequence ID" value="TFK07654.1"/>
    <property type="molecule type" value="Genomic_DNA"/>
</dbReference>
<reference evidence="3 4" key="2">
    <citation type="submission" date="2019-04" db="EMBL/GenBank/DDBJ databases">
        <title>The genome sequence of big-headed turtle.</title>
        <authorList>
            <person name="Gong S."/>
        </authorList>
    </citation>
    <scope>NUCLEOTIDE SEQUENCE [LARGE SCALE GENOMIC DNA]</scope>
    <source>
        <strain evidence="3">DO16091913</strain>
        <tissue evidence="3">Muscle</tissue>
    </source>
</reference>
<organism evidence="3 4">
    <name type="scientific">Platysternon megacephalum</name>
    <name type="common">big-headed turtle</name>
    <dbReference type="NCBI Taxonomy" id="55544"/>
    <lineage>
        <taxon>Eukaryota</taxon>
        <taxon>Metazoa</taxon>
        <taxon>Chordata</taxon>
        <taxon>Craniata</taxon>
        <taxon>Vertebrata</taxon>
        <taxon>Euteleostomi</taxon>
        <taxon>Archelosauria</taxon>
        <taxon>Testudinata</taxon>
        <taxon>Testudines</taxon>
        <taxon>Cryptodira</taxon>
        <taxon>Durocryptodira</taxon>
        <taxon>Testudinoidea</taxon>
        <taxon>Platysternidae</taxon>
        <taxon>Platysternon</taxon>
    </lineage>
</organism>
<dbReference type="InterPro" id="IPR032628">
    <property type="entry name" value="AC_N"/>
</dbReference>
<feature type="compositionally biased region" description="Low complexity" evidence="1">
    <location>
        <begin position="10"/>
        <end position="23"/>
    </location>
</feature>
<dbReference type="Pfam" id="PF16214">
    <property type="entry name" value="AC_N"/>
    <property type="match status" value="1"/>
</dbReference>
<sequence>MAVPNPPAPNKSSSKKASCMASKWRSEEGYEPQPNSNHRESGCRMMSFRSKLTWQEHGEESHRPCHQHRGEPSSPRHFGEVGEMQPSPCSWVEERQIKAKIKELEEESNSQVAFSMGSCCKSSEQPHHADGRAGVPGYADLPPCVQSLQGALHGGALTGHPAGVVRAVQPQRLPPGPRVPDVLLSHPGHRDHAVSSTALSSFASPTAIVNIAPKLIAYSSKWPAVSLKLTSRQQLQPREERGADTAACKYPWDRREGVKELKNLYCRFQLLLPPRSPPPQPNGTIYWKRSQRSWSGSRAVQSEKAAAEKAPISRR</sequence>
<feature type="compositionally biased region" description="Basic and acidic residues" evidence="1">
    <location>
        <begin position="54"/>
        <end position="71"/>
    </location>
</feature>
<evidence type="ECO:0000313" key="3">
    <source>
        <dbReference type="EMBL" id="TFK07654.1"/>
    </source>
</evidence>
<keyword evidence="4" id="KW-1185">Reference proteome</keyword>
<dbReference type="Proteomes" id="UP000297703">
    <property type="component" value="Unassembled WGS sequence"/>
</dbReference>
<accession>A0A4D9ENW5</accession>
<evidence type="ECO:0000259" key="2">
    <source>
        <dbReference type="Pfam" id="PF16214"/>
    </source>
</evidence>
<feature type="domain" description="Adenylate cyclase N-terminal" evidence="2">
    <location>
        <begin position="3"/>
        <end position="122"/>
    </location>
</feature>
<protein>
    <submittedName>
        <fullName evidence="3">Ataxin-7-like protein 1</fullName>
    </submittedName>
</protein>